<evidence type="ECO:0000313" key="2">
    <source>
        <dbReference type="Proteomes" id="UP001319104"/>
    </source>
</evidence>
<reference evidence="1 2" key="1">
    <citation type="submission" date="2021-05" db="EMBL/GenBank/DDBJ databases">
        <authorList>
            <person name="Zhang Z.D."/>
            <person name="Osman G."/>
        </authorList>
    </citation>
    <scope>NUCLEOTIDE SEQUENCE [LARGE SCALE GENOMIC DNA]</scope>
    <source>
        <strain evidence="1 2">KCTC 32217</strain>
    </source>
</reference>
<comment type="caution">
    <text evidence="1">The sequence shown here is derived from an EMBL/GenBank/DDBJ whole genome shotgun (WGS) entry which is preliminary data.</text>
</comment>
<proteinExistence type="predicted"/>
<dbReference type="AlphaFoldDB" id="A0AAP2CHW3"/>
<name>A0AAP2CHW3_9BACT</name>
<organism evidence="1 2">
    <name type="scientific">Litoribacter ruber</name>
    <dbReference type="NCBI Taxonomy" id="702568"/>
    <lineage>
        <taxon>Bacteria</taxon>
        <taxon>Pseudomonadati</taxon>
        <taxon>Bacteroidota</taxon>
        <taxon>Cytophagia</taxon>
        <taxon>Cytophagales</taxon>
        <taxon>Cyclobacteriaceae</taxon>
        <taxon>Litoribacter</taxon>
    </lineage>
</organism>
<keyword evidence="2" id="KW-1185">Reference proteome</keyword>
<accession>A0AAP2CHW3</accession>
<protein>
    <submittedName>
        <fullName evidence="1">DNA polymerase III subunit gamma/tau</fullName>
    </submittedName>
</protein>
<gene>
    <name evidence="1" type="ORF">KI659_13355</name>
</gene>
<evidence type="ECO:0000313" key="1">
    <source>
        <dbReference type="EMBL" id="MBS9525001.1"/>
    </source>
</evidence>
<dbReference type="EMBL" id="JAHCMY010000007">
    <property type="protein sequence ID" value="MBS9525001.1"/>
    <property type="molecule type" value="Genomic_DNA"/>
</dbReference>
<sequence>MQSSGNKIPVKKTIAIPTSLSAVKKSIKDRPVEVKTTKTQTAVQETANLRNPFDKPTLQGVINDIIEEFKQSGKSMEVAVLRQPIELVDEEVTFLLSGDLQNDIFQKVKPELTGLLRKRLENYKVDVFSVIKEDAVSSGSKLYTSTDKLNYLREKSPALKELQKRFGLETDF</sequence>
<dbReference type="Proteomes" id="UP001319104">
    <property type="component" value="Unassembled WGS sequence"/>
</dbReference>